<keyword evidence="2" id="KW-1185">Reference proteome</keyword>
<protein>
    <submittedName>
        <fullName evidence="1">Uncharacterized protein</fullName>
    </submittedName>
</protein>
<evidence type="ECO:0000313" key="2">
    <source>
        <dbReference type="Proteomes" id="UP000324222"/>
    </source>
</evidence>
<comment type="caution">
    <text evidence="1">The sequence shown here is derived from an EMBL/GenBank/DDBJ whole genome shotgun (WGS) entry which is preliminary data.</text>
</comment>
<dbReference type="EMBL" id="VSRR010125544">
    <property type="protein sequence ID" value="MPD01042.1"/>
    <property type="molecule type" value="Genomic_DNA"/>
</dbReference>
<gene>
    <name evidence="1" type="ORF">E2C01_096554</name>
</gene>
<evidence type="ECO:0000313" key="1">
    <source>
        <dbReference type="EMBL" id="MPD01042.1"/>
    </source>
</evidence>
<organism evidence="1 2">
    <name type="scientific">Portunus trituberculatus</name>
    <name type="common">Swimming crab</name>
    <name type="synonym">Neptunus trituberculatus</name>
    <dbReference type="NCBI Taxonomy" id="210409"/>
    <lineage>
        <taxon>Eukaryota</taxon>
        <taxon>Metazoa</taxon>
        <taxon>Ecdysozoa</taxon>
        <taxon>Arthropoda</taxon>
        <taxon>Crustacea</taxon>
        <taxon>Multicrustacea</taxon>
        <taxon>Malacostraca</taxon>
        <taxon>Eumalacostraca</taxon>
        <taxon>Eucarida</taxon>
        <taxon>Decapoda</taxon>
        <taxon>Pleocyemata</taxon>
        <taxon>Brachyura</taxon>
        <taxon>Eubrachyura</taxon>
        <taxon>Portunoidea</taxon>
        <taxon>Portunidae</taxon>
        <taxon>Portuninae</taxon>
        <taxon>Portunus</taxon>
    </lineage>
</organism>
<sequence>MSPSPRSVCERDASLALRRREGQRRTGNLVRQGRRFAAFDLPQQRRWLRKEEEEKVKCLRCVTVCLPEGIHSALLRVYCCGYL</sequence>
<dbReference type="AlphaFoldDB" id="A0A5B7JSV4"/>
<accession>A0A5B7JSV4</accession>
<name>A0A5B7JSV4_PORTR</name>
<dbReference type="Proteomes" id="UP000324222">
    <property type="component" value="Unassembled WGS sequence"/>
</dbReference>
<proteinExistence type="predicted"/>
<reference evidence="1 2" key="1">
    <citation type="submission" date="2019-05" db="EMBL/GenBank/DDBJ databases">
        <title>Another draft genome of Portunus trituberculatus and its Hox gene families provides insights of decapod evolution.</title>
        <authorList>
            <person name="Jeong J.-H."/>
            <person name="Song I."/>
            <person name="Kim S."/>
            <person name="Choi T."/>
            <person name="Kim D."/>
            <person name="Ryu S."/>
            <person name="Kim W."/>
        </authorList>
    </citation>
    <scope>NUCLEOTIDE SEQUENCE [LARGE SCALE GENOMIC DNA]</scope>
    <source>
        <tissue evidence="1">Muscle</tissue>
    </source>
</reference>